<accession>A0A318XLX1</accession>
<feature type="transmembrane region" description="Helical" evidence="1">
    <location>
        <begin position="199"/>
        <end position="218"/>
    </location>
</feature>
<feature type="transmembrane region" description="Helical" evidence="1">
    <location>
        <begin position="65"/>
        <end position="83"/>
    </location>
</feature>
<dbReference type="Proteomes" id="UP000248132">
    <property type="component" value="Unassembled WGS sequence"/>
</dbReference>
<comment type="caution">
    <text evidence="2">The sequence shown here is derived from an EMBL/GenBank/DDBJ whole genome shotgun (WGS) entry which is preliminary data.</text>
</comment>
<keyword evidence="1" id="KW-0472">Membrane</keyword>
<keyword evidence="3" id="KW-1185">Reference proteome</keyword>
<gene>
    <name evidence="2" type="ORF">LY28_01081</name>
</gene>
<feature type="transmembrane region" description="Helical" evidence="1">
    <location>
        <begin position="6"/>
        <end position="21"/>
    </location>
</feature>
<sequence length="244" mass="28566">MLLLLGLVQVFIFIFVFHNALKKYPERFYTVAVCMVIFLIADILLEFSVEWPDWIQTYILSVFQRGSFATSLFIVVMFIGALDKKRPAVRALFKIRAELSIVASILTLGHNLIYGWSYFPMLFTRPGDMRPEYAAASVVTIVLLVLMIPLFITSFSKVRRKMSAHKWKSLQRLAYPFYILIYVHVMILFIPRWNLGGNYVLGILGYTAIYSAYVILRLKKYFNDRKHKQPRYCKTHARKEKIKN</sequence>
<organism evidence="2 3">
    <name type="scientific">Ruminiclostridium sufflavum DSM 19573</name>
    <dbReference type="NCBI Taxonomy" id="1121337"/>
    <lineage>
        <taxon>Bacteria</taxon>
        <taxon>Bacillati</taxon>
        <taxon>Bacillota</taxon>
        <taxon>Clostridia</taxon>
        <taxon>Eubacteriales</taxon>
        <taxon>Oscillospiraceae</taxon>
        <taxon>Ruminiclostridium</taxon>
    </lineage>
</organism>
<dbReference type="RefSeq" id="WP_110461150.1">
    <property type="nucleotide sequence ID" value="NZ_QKMR01000005.1"/>
</dbReference>
<feature type="transmembrane region" description="Helical" evidence="1">
    <location>
        <begin position="173"/>
        <end position="193"/>
    </location>
</feature>
<proteinExistence type="predicted"/>
<evidence type="ECO:0000256" key="1">
    <source>
        <dbReference type="SAM" id="Phobius"/>
    </source>
</evidence>
<feature type="transmembrane region" description="Helical" evidence="1">
    <location>
        <begin position="28"/>
        <end position="45"/>
    </location>
</feature>
<dbReference type="OrthoDB" id="3174396at2"/>
<keyword evidence="1" id="KW-1133">Transmembrane helix</keyword>
<dbReference type="AlphaFoldDB" id="A0A318XLX1"/>
<feature type="transmembrane region" description="Helical" evidence="1">
    <location>
        <begin position="95"/>
        <end position="113"/>
    </location>
</feature>
<keyword evidence="1" id="KW-0812">Transmembrane</keyword>
<dbReference type="EMBL" id="QKMR01000005">
    <property type="protein sequence ID" value="PYG88727.1"/>
    <property type="molecule type" value="Genomic_DNA"/>
</dbReference>
<protein>
    <submittedName>
        <fullName evidence="2">DMSO/TMAO reductase YedYZ heme-binding membrane subunit</fullName>
    </submittedName>
</protein>
<reference evidence="2 3" key="1">
    <citation type="submission" date="2018-06" db="EMBL/GenBank/DDBJ databases">
        <title>Genomic Encyclopedia of Type Strains, Phase I: the one thousand microbial genomes (KMG-I) project.</title>
        <authorList>
            <person name="Kyrpides N."/>
        </authorList>
    </citation>
    <scope>NUCLEOTIDE SEQUENCE [LARGE SCALE GENOMIC DNA]</scope>
    <source>
        <strain evidence="2 3">DSM 19573</strain>
    </source>
</reference>
<evidence type="ECO:0000313" key="2">
    <source>
        <dbReference type="EMBL" id="PYG88727.1"/>
    </source>
</evidence>
<name>A0A318XLX1_9FIRM</name>
<feature type="transmembrane region" description="Helical" evidence="1">
    <location>
        <begin position="133"/>
        <end position="152"/>
    </location>
</feature>
<evidence type="ECO:0000313" key="3">
    <source>
        <dbReference type="Proteomes" id="UP000248132"/>
    </source>
</evidence>